<sequence>MSTEDIRRSGSGPEAETETPDASGAQPGSGQAVWLVARREMVTRVRSKAFLFGTLGMVVAILLIAAVPMVAGLLFGGDGGARVAAAPQVRPILQQAVEGSADSPGSPIEAAQWQGRAQAEEAVRAGELDAALVSGEDGPVMLVDGTPDPALARALDEAYARHSTAEALQGSGADTSTVQQAMSASVGVDTLGGAGDTQAFLARMVVGYALTFLLYLSILTFGVYVAQGVVEEKASRVVELMLAAVRPWQLLFGKVLGIGALGLAQVGVVLVAGVGVAALTDYLSDLPVSFTLLAISLVAWFVLGYLFFATMLAASASLVSRQEDVQSAIQPVILIIAVPLVVTMMTITGGGGVAVDVLAVLPPFSPFMMPMRLAMGEAALWQNVLALAILAAALAGMVWLAARIYSGAVLGTGGKIKAKDAFRAGSR</sequence>
<evidence type="ECO:0000256" key="4">
    <source>
        <dbReference type="ARBA" id="ARBA00023136"/>
    </source>
</evidence>
<dbReference type="Pfam" id="PF12698">
    <property type="entry name" value="ABC2_membrane_3"/>
    <property type="match status" value="1"/>
</dbReference>
<accession>A0A4P6Q7B0</accession>
<evidence type="ECO:0000313" key="8">
    <source>
        <dbReference type="EMBL" id="QBI56678.1"/>
    </source>
</evidence>
<dbReference type="InterPro" id="IPR013525">
    <property type="entry name" value="ABC2_TM"/>
</dbReference>
<gene>
    <name evidence="8" type="ORF">EKD16_24680</name>
</gene>
<feature type="region of interest" description="Disordered" evidence="5">
    <location>
        <begin position="1"/>
        <end position="30"/>
    </location>
</feature>
<dbReference type="RefSeq" id="WP_131101705.1">
    <property type="nucleotide sequence ID" value="NZ_CP036455.1"/>
</dbReference>
<feature type="transmembrane region" description="Helical" evidence="6">
    <location>
        <begin position="290"/>
        <end position="320"/>
    </location>
</feature>
<dbReference type="OrthoDB" id="3268959at2"/>
<dbReference type="PANTHER" id="PTHR43471">
    <property type="entry name" value="ABC TRANSPORTER PERMEASE"/>
    <property type="match status" value="1"/>
</dbReference>
<proteinExistence type="predicted"/>
<evidence type="ECO:0000256" key="5">
    <source>
        <dbReference type="SAM" id="MobiDB-lite"/>
    </source>
</evidence>
<dbReference type="KEGG" id="strr:EKD16_24680"/>
<evidence type="ECO:0000256" key="1">
    <source>
        <dbReference type="ARBA" id="ARBA00004141"/>
    </source>
</evidence>
<dbReference type="Proteomes" id="UP000292235">
    <property type="component" value="Chromosome"/>
</dbReference>
<dbReference type="GO" id="GO:0140359">
    <property type="term" value="F:ABC-type transporter activity"/>
    <property type="evidence" value="ECO:0007669"/>
    <property type="project" value="InterPro"/>
</dbReference>
<feature type="transmembrane region" description="Helical" evidence="6">
    <location>
        <begin position="332"/>
        <end position="360"/>
    </location>
</feature>
<keyword evidence="3 6" id="KW-1133">Transmembrane helix</keyword>
<name>A0A4P6Q7B0_9ACTN</name>
<keyword evidence="9" id="KW-1185">Reference proteome</keyword>
<dbReference type="GO" id="GO:0016020">
    <property type="term" value="C:membrane"/>
    <property type="evidence" value="ECO:0007669"/>
    <property type="project" value="UniProtKB-SubCell"/>
</dbReference>
<feature type="transmembrane region" description="Helical" evidence="6">
    <location>
        <begin position="251"/>
        <end position="278"/>
    </location>
</feature>
<keyword evidence="2 6" id="KW-0812">Transmembrane</keyword>
<protein>
    <submittedName>
        <fullName evidence="8">ABC-2 family transporter protein</fullName>
    </submittedName>
</protein>
<organism evidence="8 9">
    <name type="scientific">Streptomonospora litoralis</name>
    <dbReference type="NCBI Taxonomy" id="2498135"/>
    <lineage>
        <taxon>Bacteria</taxon>
        <taxon>Bacillati</taxon>
        <taxon>Actinomycetota</taxon>
        <taxon>Actinomycetes</taxon>
        <taxon>Streptosporangiales</taxon>
        <taxon>Nocardiopsidaceae</taxon>
        <taxon>Streptomonospora</taxon>
    </lineage>
</organism>
<evidence type="ECO:0000256" key="2">
    <source>
        <dbReference type="ARBA" id="ARBA00022692"/>
    </source>
</evidence>
<evidence type="ECO:0000256" key="6">
    <source>
        <dbReference type="SAM" id="Phobius"/>
    </source>
</evidence>
<feature type="domain" description="ABC-2 type transporter transmembrane" evidence="7">
    <location>
        <begin position="48"/>
        <end position="401"/>
    </location>
</feature>
<evidence type="ECO:0000256" key="3">
    <source>
        <dbReference type="ARBA" id="ARBA00022989"/>
    </source>
</evidence>
<keyword evidence="4 6" id="KW-0472">Membrane</keyword>
<reference evidence="8 9" key="1">
    <citation type="submission" date="2019-02" db="EMBL/GenBank/DDBJ databases">
        <authorList>
            <person name="Khodamoradi S."/>
            <person name="Hahnke R.L."/>
            <person name="Kaempfer P."/>
            <person name="Schumann P."/>
            <person name="Rohde M."/>
            <person name="Steinert M."/>
            <person name="Luzhetskyy A."/>
            <person name="Wink J."/>
            <person name="Ruckert C."/>
        </authorList>
    </citation>
    <scope>NUCLEOTIDE SEQUENCE [LARGE SCALE GENOMIC DNA]</scope>
    <source>
        <strain evidence="8 9">M2</strain>
    </source>
</reference>
<evidence type="ECO:0000259" key="7">
    <source>
        <dbReference type="Pfam" id="PF12698"/>
    </source>
</evidence>
<dbReference type="AlphaFoldDB" id="A0A4P6Q7B0"/>
<feature type="transmembrane region" description="Helical" evidence="6">
    <location>
        <begin position="380"/>
        <end position="402"/>
    </location>
</feature>
<feature type="transmembrane region" description="Helical" evidence="6">
    <location>
        <begin position="49"/>
        <end position="75"/>
    </location>
</feature>
<dbReference type="EMBL" id="CP036455">
    <property type="protein sequence ID" value="QBI56678.1"/>
    <property type="molecule type" value="Genomic_DNA"/>
</dbReference>
<comment type="subcellular location">
    <subcellularLocation>
        <location evidence="1">Membrane</location>
        <topology evidence="1">Multi-pass membrane protein</topology>
    </subcellularLocation>
</comment>
<evidence type="ECO:0000313" key="9">
    <source>
        <dbReference type="Proteomes" id="UP000292235"/>
    </source>
</evidence>
<feature type="transmembrane region" description="Helical" evidence="6">
    <location>
        <begin position="205"/>
        <end position="230"/>
    </location>
</feature>
<dbReference type="PANTHER" id="PTHR43471:SF3">
    <property type="entry name" value="ABC TRANSPORTER PERMEASE PROTEIN NATB"/>
    <property type="match status" value="1"/>
</dbReference>